<dbReference type="Pfam" id="PF12974">
    <property type="entry name" value="Phosphonate-bd"/>
    <property type="match status" value="1"/>
</dbReference>
<comment type="caution">
    <text evidence="1">The sequence shown here is derived from an EMBL/GenBank/DDBJ whole genome shotgun (WGS) entry which is preliminary data.</text>
</comment>
<keyword evidence="2" id="KW-1185">Reference proteome</keyword>
<accession>A0ABN0VLK3</accession>
<evidence type="ECO:0000313" key="2">
    <source>
        <dbReference type="Proteomes" id="UP001501787"/>
    </source>
</evidence>
<name>A0ABN0VLK3_9GAMM</name>
<evidence type="ECO:0008006" key="3">
    <source>
        <dbReference type="Google" id="ProtNLM"/>
    </source>
</evidence>
<reference evidence="1 2" key="1">
    <citation type="journal article" date="2019" name="Int. J. Syst. Evol. Microbiol.">
        <title>The Global Catalogue of Microorganisms (GCM) 10K type strain sequencing project: providing services to taxonomists for standard genome sequencing and annotation.</title>
        <authorList>
            <consortium name="The Broad Institute Genomics Platform"/>
            <consortium name="The Broad Institute Genome Sequencing Center for Infectious Disease"/>
            <person name="Wu L."/>
            <person name="Ma J."/>
        </authorList>
    </citation>
    <scope>NUCLEOTIDE SEQUENCE [LARGE SCALE GENOMIC DNA]</scope>
    <source>
        <strain evidence="1 2">JCM 16343</strain>
    </source>
</reference>
<protein>
    <recommendedName>
        <fullName evidence="3">Phosphate ABC transporter substrate-binding protein</fullName>
    </recommendedName>
</protein>
<dbReference type="EMBL" id="BAAAFR010000001">
    <property type="protein sequence ID" value="GAA0310406.1"/>
    <property type="molecule type" value="Genomic_DNA"/>
</dbReference>
<proteinExistence type="predicted"/>
<dbReference type="SUPFAM" id="SSF53850">
    <property type="entry name" value="Periplasmic binding protein-like II"/>
    <property type="match status" value="1"/>
</dbReference>
<sequence>MTDTTYHMLIAPDFSPERFSGWHMFNTLLQKRTGLHLHLNMPASHKEQERLVDEGTIQVIYANPFDAADLIRKHGYRAIAKPIGKADEMVIATAASSALNHLEDLPNGALIAMADNRDVKLIGLRLLEAVDLTEDDLQWEITETYQAAARKVIKGEAQAGFFLSEIYHGLSRLTKMQMQVLIESDIADISHVLLIKDDFAEANSFTDAVLSFGQDEDGKAALAELGFESGFEAMSEEDAEFMLDLMETLLD</sequence>
<dbReference type="Gene3D" id="3.40.190.10">
    <property type="entry name" value="Periplasmic binding protein-like II"/>
    <property type="match status" value="2"/>
</dbReference>
<evidence type="ECO:0000313" key="1">
    <source>
        <dbReference type="EMBL" id="GAA0310406.1"/>
    </source>
</evidence>
<gene>
    <name evidence="1" type="ORF">GCM10009129_04580</name>
</gene>
<dbReference type="RefSeq" id="WP_201504024.1">
    <property type="nucleotide sequence ID" value="NZ_BAAAFR010000001.1"/>
</dbReference>
<dbReference type="Proteomes" id="UP001501787">
    <property type="component" value="Unassembled WGS sequence"/>
</dbReference>
<organism evidence="1 2">
    <name type="scientific">Psychrobacter aestuarii</name>
    <dbReference type="NCBI Taxonomy" id="556327"/>
    <lineage>
        <taxon>Bacteria</taxon>
        <taxon>Pseudomonadati</taxon>
        <taxon>Pseudomonadota</taxon>
        <taxon>Gammaproteobacteria</taxon>
        <taxon>Moraxellales</taxon>
        <taxon>Moraxellaceae</taxon>
        <taxon>Psychrobacter</taxon>
    </lineage>
</organism>